<comment type="function">
    <text evidence="3">Flagellin is the subunit protein which polymerizes to form the filaments of bacterial flagella.</text>
</comment>
<keyword evidence="6" id="KW-0966">Cell projection</keyword>
<dbReference type="RefSeq" id="WP_088566279.1">
    <property type="nucleotide sequence ID" value="NZ_CP020946.1"/>
</dbReference>
<evidence type="ECO:0000313" key="7">
    <source>
        <dbReference type="Proteomes" id="UP000197003"/>
    </source>
</evidence>
<dbReference type="Proteomes" id="UP000197003">
    <property type="component" value="Chromosome"/>
</dbReference>
<dbReference type="InterPro" id="IPR046358">
    <property type="entry name" value="Flagellin_C"/>
</dbReference>
<keyword evidence="3" id="KW-0964">Secreted</keyword>
<dbReference type="InterPro" id="IPR001492">
    <property type="entry name" value="Flagellin"/>
</dbReference>
<evidence type="ECO:0000259" key="4">
    <source>
        <dbReference type="Pfam" id="PF00669"/>
    </source>
</evidence>
<dbReference type="Pfam" id="PF00669">
    <property type="entry name" value="Flagellin_N"/>
    <property type="match status" value="1"/>
</dbReference>
<proteinExistence type="inferred from homology"/>
<keyword evidence="2 3" id="KW-0975">Bacterial flagellum</keyword>
<dbReference type="Gene3D" id="6.10.10.10">
    <property type="entry name" value="Flagellar export chaperone, C-terminal domain"/>
    <property type="match status" value="1"/>
</dbReference>
<dbReference type="GO" id="GO:0009288">
    <property type="term" value="C:bacterial-type flagellum"/>
    <property type="evidence" value="ECO:0007669"/>
    <property type="project" value="UniProtKB-SubCell"/>
</dbReference>
<dbReference type="Gene3D" id="2.170.280.10">
    <property type="entry name" value="f41 fragment of flagellin, middle domain"/>
    <property type="match status" value="1"/>
</dbReference>
<name>A0A1Z3NBK6_BDEBC</name>
<dbReference type="GO" id="GO:0005576">
    <property type="term" value="C:extracellular region"/>
    <property type="evidence" value="ECO:0007669"/>
    <property type="project" value="UniProtKB-SubCell"/>
</dbReference>
<accession>A0A1Z3NBK6</accession>
<dbReference type="PANTHER" id="PTHR42792">
    <property type="entry name" value="FLAGELLIN"/>
    <property type="match status" value="1"/>
</dbReference>
<dbReference type="InterPro" id="IPR001029">
    <property type="entry name" value="Flagellin_N"/>
</dbReference>
<dbReference type="EMBL" id="CP020946">
    <property type="protein sequence ID" value="ASD64848.1"/>
    <property type="molecule type" value="Genomic_DNA"/>
</dbReference>
<sequence>MGLRIATNTASIAAQRVLSKQQKRAEHAAQALASGSRIVNAADDAAGLAISENFKGQLKGIGQARNNANNAISFVQVSEGGLNEVSNILVRLRELGVQAASDTVSDTEREFLNKETQQLIQEADRIAKTTVFGTKKMLDGTAGAMEFQVGAYSDENNVIKFEFDADSTASALGIDSIAMADRGDARASLEQVDQAIEKVSGMRANFGAMQSRMESAVSNLDVSYENLSAANSRIRDTDVAKETAEMTSASILQNTAVSVLAQANQLPQVAMKLV</sequence>
<dbReference type="PRINTS" id="PR00207">
    <property type="entry name" value="FLAGELLIN"/>
</dbReference>
<dbReference type="OrthoDB" id="9789525at2"/>
<protein>
    <recommendedName>
        <fullName evidence="3">Flagellin</fullName>
    </recommendedName>
</protein>
<feature type="domain" description="Flagellin C-terminal" evidence="5">
    <location>
        <begin position="189"/>
        <end position="272"/>
    </location>
</feature>
<evidence type="ECO:0000256" key="3">
    <source>
        <dbReference type="RuleBase" id="RU362073"/>
    </source>
</evidence>
<comment type="subcellular location">
    <subcellularLocation>
        <location evidence="3">Secreted</location>
    </subcellularLocation>
    <subcellularLocation>
        <location evidence="3">Bacterial flagellum</location>
    </subcellularLocation>
</comment>
<dbReference type="InterPro" id="IPR042187">
    <property type="entry name" value="Flagellin_C_sub2"/>
</dbReference>
<dbReference type="PANTHER" id="PTHR42792:SF2">
    <property type="entry name" value="FLAGELLIN"/>
    <property type="match status" value="1"/>
</dbReference>
<dbReference type="AlphaFoldDB" id="A0A1Z3NBK6"/>
<evidence type="ECO:0000256" key="1">
    <source>
        <dbReference type="ARBA" id="ARBA00005709"/>
    </source>
</evidence>
<organism evidence="6 7">
    <name type="scientific">Bdellovibrio bacteriovorus</name>
    <dbReference type="NCBI Taxonomy" id="959"/>
    <lineage>
        <taxon>Bacteria</taxon>
        <taxon>Pseudomonadati</taxon>
        <taxon>Bdellovibrionota</taxon>
        <taxon>Bdellovibrionia</taxon>
        <taxon>Bdellovibrionales</taxon>
        <taxon>Pseudobdellovibrionaceae</taxon>
        <taxon>Bdellovibrio</taxon>
    </lineage>
</organism>
<keyword evidence="6" id="KW-0969">Cilium</keyword>
<evidence type="ECO:0000313" key="6">
    <source>
        <dbReference type="EMBL" id="ASD64848.1"/>
    </source>
</evidence>
<feature type="domain" description="Flagellin N-terminal" evidence="4">
    <location>
        <begin position="5"/>
        <end position="141"/>
    </location>
</feature>
<dbReference type="GO" id="GO:0005198">
    <property type="term" value="F:structural molecule activity"/>
    <property type="evidence" value="ECO:0007669"/>
    <property type="project" value="UniProtKB-UniRule"/>
</dbReference>
<dbReference type="SUPFAM" id="SSF64518">
    <property type="entry name" value="Phase 1 flagellin"/>
    <property type="match status" value="1"/>
</dbReference>
<keyword evidence="6" id="KW-0282">Flagellum</keyword>
<evidence type="ECO:0000259" key="5">
    <source>
        <dbReference type="Pfam" id="PF00700"/>
    </source>
</evidence>
<dbReference type="Pfam" id="PF00700">
    <property type="entry name" value="Flagellin_C"/>
    <property type="match status" value="1"/>
</dbReference>
<reference evidence="6 7" key="1">
    <citation type="submission" date="2017-04" db="EMBL/GenBank/DDBJ databases">
        <title>Whole genome sequence of Bdellovibrio bacteriovorus strain SSB218315.</title>
        <authorList>
            <person name="Oyedara O."/>
            <person name="Rodriguez-Perez M.A."/>
        </authorList>
    </citation>
    <scope>NUCLEOTIDE SEQUENCE [LARGE SCALE GENOMIC DNA]</scope>
    <source>
        <strain evidence="6 7">SSB218315</strain>
    </source>
</reference>
<dbReference type="Gene3D" id="1.20.1330.10">
    <property type="entry name" value="f41 fragment of flagellin, N-terminal domain"/>
    <property type="match status" value="2"/>
</dbReference>
<gene>
    <name evidence="6" type="ORF">B9G79_15400</name>
</gene>
<evidence type="ECO:0000256" key="2">
    <source>
        <dbReference type="ARBA" id="ARBA00023143"/>
    </source>
</evidence>
<comment type="similarity">
    <text evidence="1 3">Belongs to the bacterial flagellin family.</text>
</comment>